<dbReference type="Proteomes" id="UP001165065">
    <property type="component" value="Unassembled WGS sequence"/>
</dbReference>
<dbReference type="GO" id="GO:0006654">
    <property type="term" value="P:phosphatidic acid biosynthetic process"/>
    <property type="evidence" value="ECO:0007669"/>
    <property type="project" value="TreeGrafter"/>
</dbReference>
<dbReference type="AlphaFoldDB" id="A0A9W7L302"/>
<dbReference type="OrthoDB" id="7457040at2759"/>
<dbReference type="SUPFAM" id="SSF53474">
    <property type="entry name" value="alpha/beta-Hydrolases"/>
    <property type="match status" value="1"/>
</dbReference>
<sequence length="421" mass="46599">MLKYFGFHPEPINQMAIYHAGKQYESQLLESGRTSKNRDMKMDVYDVDISQGQNTTKDWIHTVEVMNKKGNKKSESTPVVILHGYGNGIGYLFKNLLPLASLLPNRKIFGLDMLGFGLSSRPSWDSYMKTTSPPPPTLSPVPPTISLAESWFVDSLERWRSSQGLGKLVLAGHSLGGYLAVAYAERYPERVERIVLLSPVGVPHPDEEKSKEKIKSAPLRFRMLIKTVRFFWGLGCTPMSVLRSLPSSRGKKLVDGYVYNRLRGLSDEDKESLAGYFFSINTLPGSGEYCLHEILKVGAYARAPLVDRIPNLRVGGGVGFVYGSHDWMDVDGGLQVQEVMEASKGGDGGCEVRVVEGAGHLLMLENPEETNRIIAELVGGGGKRKKGDRSWRHHGQADKTGWVRMKGEEIGGEGKTGETRV</sequence>
<dbReference type="PANTHER" id="PTHR42886:SF29">
    <property type="entry name" value="PUMMELIG, ISOFORM A"/>
    <property type="match status" value="1"/>
</dbReference>
<dbReference type="GO" id="GO:0042171">
    <property type="term" value="F:lysophosphatidic acid acyltransferase activity"/>
    <property type="evidence" value="ECO:0007669"/>
    <property type="project" value="TreeGrafter"/>
</dbReference>
<feature type="domain" description="AB hydrolase-1" evidence="2">
    <location>
        <begin position="78"/>
        <end position="207"/>
    </location>
</feature>
<dbReference type="InterPro" id="IPR029058">
    <property type="entry name" value="AB_hydrolase_fold"/>
</dbReference>
<dbReference type="Gene3D" id="3.40.50.1820">
    <property type="entry name" value="alpha/beta hydrolase"/>
    <property type="match status" value="1"/>
</dbReference>
<dbReference type="InterPro" id="IPR000073">
    <property type="entry name" value="AB_hydrolase_1"/>
</dbReference>
<protein>
    <recommendedName>
        <fullName evidence="2">AB hydrolase-1 domain-containing protein</fullName>
    </recommendedName>
</protein>
<gene>
    <name evidence="3" type="ORF">TrCOL_g3981</name>
</gene>
<dbReference type="GO" id="GO:0055088">
    <property type="term" value="P:lipid homeostasis"/>
    <property type="evidence" value="ECO:0007669"/>
    <property type="project" value="TreeGrafter"/>
</dbReference>
<dbReference type="EMBL" id="BRYA01000582">
    <property type="protein sequence ID" value="GMI24333.1"/>
    <property type="molecule type" value="Genomic_DNA"/>
</dbReference>
<evidence type="ECO:0000313" key="3">
    <source>
        <dbReference type="EMBL" id="GMI24333.1"/>
    </source>
</evidence>
<reference evidence="4" key="1">
    <citation type="journal article" date="2023" name="Commun. Biol.">
        <title>Genome analysis of Parmales, the sister group of diatoms, reveals the evolutionary specialization of diatoms from phago-mixotrophs to photoautotrophs.</title>
        <authorList>
            <person name="Ban H."/>
            <person name="Sato S."/>
            <person name="Yoshikawa S."/>
            <person name="Yamada K."/>
            <person name="Nakamura Y."/>
            <person name="Ichinomiya M."/>
            <person name="Sato N."/>
            <person name="Blanc-Mathieu R."/>
            <person name="Endo H."/>
            <person name="Kuwata A."/>
            <person name="Ogata H."/>
        </authorList>
    </citation>
    <scope>NUCLEOTIDE SEQUENCE [LARGE SCALE GENOMIC DNA]</scope>
</reference>
<comment type="similarity">
    <text evidence="1">Belongs to the peptidase S33 family. ABHD4/ABHD5 subfamily.</text>
</comment>
<keyword evidence="4" id="KW-1185">Reference proteome</keyword>
<dbReference type="Pfam" id="PF00561">
    <property type="entry name" value="Abhydrolase_1"/>
    <property type="match status" value="1"/>
</dbReference>
<dbReference type="GO" id="GO:0052689">
    <property type="term" value="F:carboxylic ester hydrolase activity"/>
    <property type="evidence" value="ECO:0007669"/>
    <property type="project" value="TreeGrafter"/>
</dbReference>
<proteinExistence type="inferred from homology"/>
<dbReference type="PANTHER" id="PTHR42886">
    <property type="entry name" value="RE40534P-RELATED"/>
    <property type="match status" value="1"/>
</dbReference>
<evidence type="ECO:0000259" key="2">
    <source>
        <dbReference type="Pfam" id="PF00561"/>
    </source>
</evidence>
<accession>A0A9W7L302</accession>
<name>A0A9W7L302_9STRA</name>
<evidence type="ECO:0000256" key="1">
    <source>
        <dbReference type="ARBA" id="ARBA00038097"/>
    </source>
</evidence>
<evidence type="ECO:0000313" key="4">
    <source>
        <dbReference type="Proteomes" id="UP001165065"/>
    </source>
</evidence>
<organism evidence="3 4">
    <name type="scientific">Triparma columacea</name>
    <dbReference type="NCBI Taxonomy" id="722753"/>
    <lineage>
        <taxon>Eukaryota</taxon>
        <taxon>Sar</taxon>
        <taxon>Stramenopiles</taxon>
        <taxon>Ochrophyta</taxon>
        <taxon>Bolidophyceae</taxon>
        <taxon>Parmales</taxon>
        <taxon>Triparmaceae</taxon>
        <taxon>Triparma</taxon>
    </lineage>
</organism>
<comment type="caution">
    <text evidence="3">The sequence shown here is derived from an EMBL/GenBank/DDBJ whole genome shotgun (WGS) entry which is preliminary data.</text>
</comment>